<proteinExistence type="predicted"/>
<dbReference type="Proteomes" id="UP000661507">
    <property type="component" value="Unassembled WGS sequence"/>
</dbReference>
<evidence type="ECO:0000256" key="5">
    <source>
        <dbReference type="ARBA" id="ARBA00023014"/>
    </source>
</evidence>
<dbReference type="Pfam" id="PF04055">
    <property type="entry name" value="Radical_SAM"/>
    <property type="match status" value="1"/>
</dbReference>
<feature type="domain" description="B12-binding" evidence="6">
    <location>
        <begin position="1"/>
        <end position="190"/>
    </location>
</feature>
<dbReference type="SMART" id="SM00729">
    <property type="entry name" value="Elp3"/>
    <property type="match status" value="1"/>
</dbReference>
<evidence type="ECO:0000256" key="2">
    <source>
        <dbReference type="ARBA" id="ARBA00022691"/>
    </source>
</evidence>
<keyword evidence="2" id="KW-0949">S-adenosyl-L-methionine</keyword>
<dbReference type="Pfam" id="PF02310">
    <property type="entry name" value="B12-binding"/>
    <property type="match status" value="1"/>
</dbReference>
<dbReference type="PROSITE" id="PS51332">
    <property type="entry name" value="B12_BINDING"/>
    <property type="match status" value="1"/>
</dbReference>
<dbReference type="GO" id="GO:0046872">
    <property type="term" value="F:metal ion binding"/>
    <property type="evidence" value="ECO:0007669"/>
    <property type="project" value="UniProtKB-KW"/>
</dbReference>
<feature type="domain" description="Radical SAM core" evidence="7">
    <location>
        <begin position="237"/>
        <end position="470"/>
    </location>
</feature>
<dbReference type="InterPro" id="IPR007197">
    <property type="entry name" value="rSAM"/>
</dbReference>
<accession>A0A917KDU2</accession>
<evidence type="ECO:0000313" key="8">
    <source>
        <dbReference type="EMBL" id="GGJ08376.1"/>
    </source>
</evidence>
<dbReference type="GO" id="GO:0005829">
    <property type="term" value="C:cytosol"/>
    <property type="evidence" value="ECO:0007669"/>
    <property type="project" value="TreeGrafter"/>
</dbReference>
<comment type="caution">
    <text evidence="8">The sequence shown here is derived from an EMBL/GenBank/DDBJ whole genome shotgun (WGS) entry which is preliminary data.</text>
</comment>
<evidence type="ECO:0000259" key="6">
    <source>
        <dbReference type="PROSITE" id="PS51332"/>
    </source>
</evidence>
<evidence type="ECO:0000256" key="4">
    <source>
        <dbReference type="ARBA" id="ARBA00023004"/>
    </source>
</evidence>
<evidence type="ECO:0000256" key="3">
    <source>
        <dbReference type="ARBA" id="ARBA00022723"/>
    </source>
</evidence>
<keyword evidence="5" id="KW-0411">Iron-sulfur</keyword>
<evidence type="ECO:0000313" key="9">
    <source>
        <dbReference type="Proteomes" id="UP000661507"/>
    </source>
</evidence>
<dbReference type="GO" id="GO:0031419">
    <property type="term" value="F:cobalamin binding"/>
    <property type="evidence" value="ECO:0007669"/>
    <property type="project" value="InterPro"/>
</dbReference>
<name>A0A917KDU2_9PROT</name>
<dbReference type="EMBL" id="BMKW01000003">
    <property type="protein sequence ID" value="GGJ08376.1"/>
    <property type="molecule type" value="Genomic_DNA"/>
</dbReference>
<keyword evidence="9" id="KW-1185">Reference proteome</keyword>
<dbReference type="InterPro" id="IPR051198">
    <property type="entry name" value="BchE-like"/>
</dbReference>
<gene>
    <name evidence="8" type="ORF">GCM10011320_14210</name>
</gene>
<dbReference type="SFLD" id="SFLDG01082">
    <property type="entry name" value="B12-binding_domain_containing"/>
    <property type="match status" value="1"/>
</dbReference>
<dbReference type="NCBIfam" id="TIGR03975">
    <property type="entry name" value="rSAM_ocin_1"/>
    <property type="match status" value="1"/>
</dbReference>
<evidence type="ECO:0000256" key="1">
    <source>
        <dbReference type="ARBA" id="ARBA00001966"/>
    </source>
</evidence>
<protein>
    <submittedName>
        <fullName evidence="8">RiPP maturation radical SAM protein 1</fullName>
    </submittedName>
</protein>
<dbReference type="PROSITE" id="PS51918">
    <property type="entry name" value="RADICAL_SAM"/>
    <property type="match status" value="1"/>
</dbReference>
<dbReference type="Gene3D" id="3.80.30.20">
    <property type="entry name" value="tm_1862 like domain"/>
    <property type="match status" value="1"/>
</dbReference>
<dbReference type="InterPro" id="IPR023984">
    <property type="entry name" value="rSAM_ocin_1"/>
</dbReference>
<reference evidence="8" key="1">
    <citation type="journal article" date="2014" name="Int. J. Syst. Evol. Microbiol.">
        <title>Complete genome sequence of Corynebacterium casei LMG S-19264T (=DSM 44701T), isolated from a smear-ripened cheese.</title>
        <authorList>
            <consortium name="US DOE Joint Genome Institute (JGI-PGF)"/>
            <person name="Walter F."/>
            <person name="Albersmeier A."/>
            <person name="Kalinowski J."/>
            <person name="Ruckert C."/>
        </authorList>
    </citation>
    <scope>NUCLEOTIDE SEQUENCE</scope>
    <source>
        <strain evidence="8">CGMCC 1.3617</strain>
    </source>
</reference>
<sequence>MPSLGLSMLAQVLRDADISVRVDYPIVDFMRNLGEREFDLINNAFGKLSLGEWLFSRLVDPVGSTEDFLELAQSSILPRQAAELRRVVEAALPVAARLVEETAARICRLSPRIVGLSSSFQQQMSSIALATRLRELMPDLTIVMGGANCSAPMGEAMFRAYPVLDAVLVGPGEIAFPRLVRAILDGQGDIRIPGVHWRRAGADALPFPDPGVAPEPTMEDLPYAYYDDFYEIWPIDSPQRPMVPFEGSRGCWWGQKQHCVFCSLNHAMEYRSKSPERLYREIVHLNERYPNLQLFATDDILDQRVIGSITNRLAALPVRPKLYYSVKSNLRKDQLRALAAAGVNAIQPGVESLADEVLTLMRKGVTGLRNLQLLKWSRELDIKVSWSILYGFPFDKAEYYERMRAWLPSLTHLVPPRGITDVRIQRYSPLYSQAEHFGVKNLRPRPVYALIHNVDRELIDQLAYNFDWDPPEDQASYIEPLRKEVFAWMSAAKSKSPILVYVESGRGLVIGDTRPAAVRFIHHLDEIERAVCLTCDQVMKRHQIATAVQKAGHAIDDDALDALLARLVEDRLLLQHDDTFLFLACELQEGPMRSSEVVQRVLAEAG</sequence>
<dbReference type="PANTHER" id="PTHR43409:SF7">
    <property type="entry name" value="BLL1977 PROTEIN"/>
    <property type="match status" value="1"/>
</dbReference>
<dbReference type="InterPro" id="IPR023404">
    <property type="entry name" value="rSAM_horseshoe"/>
</dbReference>
<dbReference type="GO" id="GO:0051536">
    <property type="term" value="F:iron-sulfur cluster binding"/>
    <property type="evidence" value="ECO:0007669"/>
    <property type="project" value="UniProtKB-KW"/>
</dbReference>
<dbReference type="InterPro" id="IPR006158">
    <property type="entry name" value="Cobalamin-bd"/>
</dbReference>
<keyword evidence="4" id="KW-0408">Iron</keyword>
<dbReference type="SFLD" id="SFLDF00324">
    <property type="entry name" value="bacteriocin_maturation"/>
    <property type="match status" value="1"/>
</dbReference>
<reference evidence="8" key="2">
    <citation type="submission" date="2020-09" db="EMBL/GenBank/DDBJ databases">
        <authorList>
            <person name="Sun Q."/>
            <person name="Zhou Y."/>
        </authorList>
    </citation>
    <scope>NUCLEOTIDE SEQUENCE</scope>
    <source>
        <strain evidence="8">CGMCC 1.3617</strain>
    </source>
</reference>
<dbReference type="GO" id="GO:0003824">
    <property type="term" value="F:catalytic activity"/>
    <property type="evidence" value="ECO:0007669"/>
    <property type="project" value="InterPro"/>
</dbReference>
<comment type="cofactor">
    <cofactor evidence="1">
        <name>[4Fe-4S] cluster</name>
        <dbReference type="ChEBI" id="CHEBI:49883"/>
    </cofactor>
</comment>
<dbReference type="InterPro" id="IPR058240">
    <property type="entry name" value="rSAM_sf"/>
</dbReference>
<dbReference type="InterPro" id="IPR006638">
    <property type="entry name" value="Elp3/MiaA/NifB-like_rSAM"/>
</dbReference>
<organism evidence="8 9">
    <name type="scientific">Neoroseomonas lacus</name>
    <dbReference type="NCBI Taxonomy" id="287609"/>
    <lineage>
        <taxon>Bacteria</taxon>
        <taxon>Pseudomonadati</taxon>
        <taxon>Pseudomonadota</taxon>
        <taxon>Alphaproteobacteria</taxon>
        <taxon>Acetobacterales</taxon>
        <taxon>Acetobacteraceae</taxon>
        <taxon>Neoroseomonas</taxon>
    </lineage>
</organism>
<dbReference type="PANTHER" id="PTHR43409">
    <property type="entry name" value="ANAEROBIC MAGNESIUM-PROTOPORPHYRIN IX MONOMETHYL ESTER CYCLASE-RELATED"/>
    <property type="match status" value="1"/>
</dbReference>
<evidence type="ECO:0000259" key="7">
    <source>
        <dbReference type="PROSITE" id="PS51918"/>
    </source>
</evidence>
<dbReference type="Gene3D" id="3.40.50.280">
    <property type="entry name" value="Cobalamin-binding domain"/>
    <property type="match status" value="1"/>
</dbReference>
<dbReference type="SUPFAM" id="SSF102114">
    <property type="entry name" value="Radical SAM enzymes"/>
    <property type="match status" value="1"/>
</dbReference>
<dbReference type="AlphaFoldDB" id="A0A917KDU2"/>
<dbReference type="SFLD" id="SFLDS00029">
    <property type="entry name" value="Radical_SAM"/>
    <property type="match status" value="1"/>
</dbReference>
<keyword evidence="3" id="KW-0479">Metal-binding</keyword>